<reference evidence="2" key="1">
    <citation type="submission" date="2021-06" db="EMBL/GenBank/DDBJ databases">
        <title>Description of novel taxa of the family Lachnospiraceae.</title>
        <authorList>
            <person name="Chaplin A.V."/>
            <person name="Sokolova S.R."/>
            <person name="Pikina A.P."/>
            <person name="Korzhanova M."/>
            <person name="Belova V."/>
            <person name="Korostin D."/>
            <person name="Efimov B.A."/>
        </authorList>
    </citation>
    <scope>NUCLEOTIDE SEQUENCE</scope>
    <source>
        <strain evidence="2">ASD5720</strain>
    </source>
</reference>
<keyword evidence="1" id="KW-0472">Membrane</keyword>
<dbReference type="EMBL" id="JAHQCW010000007">
    <property type="protein sequence ID" value="MBU9736143.1"/>
    <property type="molecule type" value="Genomic_DNA"/>
</dbReference>
<dbReference type="AlphaFoldDB" id="A0A949NG89"/>
<name>A0A949NG89_9FIRM</name>
<evidence type="ECO:0000313" key="2">
    <source>
        <dbReference type="EMBL" id="MBU9736143.1"/>
    </source>
</evidence>
<comment type="caution">
    <text evidence="2">The sequence shown here is derived from an EMBL/GenBank/DDBJ whole genome shotgun (WGS) entry which is preliminary data.</text>
</comment>
<feature type="transmembrane region" description="Helical" evidence="1">
    <location>
        <begin position="20"/>
        <end position="45"/>
    </location>
</feature>
<evidence type="ECO:0000256" key="1">
    <source>
        <dbReference type="SAM" id="Phobius"/>
    </source>
</evidence>
<sequence length="176" mass="19641">MKISGQNIKYKLNKSWKGSYTVEAAVLFPIILGILVLMLYLAFYLSDLAVLDNLAWKLALEGSLAVSYNDAQEIERELYEKANAQLDGRTLCVRLVDMDLQVTEKEAKVTFCGKFVIPGLPFVSGIIGGKDGIVSVERTAQVRKPAGWIRNIRKLEGMVHETNGTDTRRIQEGFES</sequence>
<dbReference type="RefSeq" id="WP_238721072.1">
    <property type="nucleotide sequence ID" value="NZ_JAHQCW010000007.1"/>
</dbReference>
<gene>
    <name evidence="2" type="ORF">KTH89_06305</name>
</gene>
<protein>
    <submittedName>
        <fullName evidence="2">Pilus assembly protein</fullName>
    </submittedName>
</protein>
<accession>A0A949NG89</accession>
<evidence type="ECO:0000313" key="3">
    <source>
        <dbReference type="Proteomes" id="UP000712157"/>
    </source>
</evidence>
<keyword evidence="3" id="KW-1185">Reference proteome</keyword>
<keyword evidence="1" id="KW-1133">Transmembrane helix</keyword>
<keyword evidence="1" id="KW-0812">Transmembrane</keyword>
<organism evidence="2 3">
    <name type="scientific">Diplocloster agilis</name>
    <dbReference type="NCBI Taxonomy" id="2850323"/>
    <lineage>
        <taxon>Bacteria</taxon>
        <taxon>Bacillati</taxon>
        <taxon>Bacillota</taxon>
        <taxon>Clostridia</taxon>
        <taxon>Lachnospirales</taxon>
        <taxon>Lachnospiraceae</taxon>
        <taxon>Diplocloster</taxon>
    </lineage>
</organism>
<proteinExistence type="predicted"/>
<dbReference type="Proteomes" id="UP000712157">
    <property type="component" value="Unassembled WGS sequence"/>
</dbReference>